<reference evidence="2" key="2">
    <citation type="submission" date="2018-03" db="EMBL/GenBank/DDBJ databases">
        <title>The Triticum urartu genome reveals the dynamic nature of wheat genome evolution.</title>
        <authorList>
            <person name="Ling H."/>
            <person name="Ma B."/>
            <person name="Shi X."/>
            <person name="Liu H."/>
            <person name="Dong L."/>
            <person name="Sun H."/>
            <person name="Cao Y."/>
            <person name="Gao Q."/>
            <person name="Zheng S."/>
            <person name="Li Y."/>
            <person name="Yu Y."/>
            <person name="Du H."/>
            <person name="Qi M."/>
            <person name="Li Y."/>
            <person name="Yu H."/>
            <person name="Cui Y."/>
            <person name="Wang N."/>
            <person name="Chen C."/>
            <person name="Wu H."/>
            <person name="Zhao Y."/>
            <person name="Zhang J."/>
            <person name="Li Y."/>
            <person name="Zhou W."/>
            <person name="Zhang B."/>
            <person name="Hu W."/>
            <person name="Eijk M."/>
            <person name="Tang J."/>
            <person name="Witsenboer H."/>
            <person name="Zhao S."/>
            <person name="Li Z."/>
            <person name="Zhang A."/>
            <person name="Wang D."/>
            <person name="Liang C."/>
        </authorList>
    </citation>
    <scope>NUCLEOTIDE SEQUENCE [LARGE SCALE GENOMIC DNA]</scope>
    <source>
        <strain evidence="2">cv. G1812</strain>
    </source>
</reference>
<name>A0A8R7TXM1_TRIUA</name>
<evidence type="ECO:0000256" key="1">
    <source>
        <dbReference type="SAM" id="MobiDB-lite"/>
    </source>
</evidence>
<keyword evidence="3" id="KW-1185">Reference proteome</keyword>
<sequence>PPTPSSPSPPASLDPHVAVSRPSSISSRLATSTSLDQWRGTSTVVIHIQVEEARPRPGGKAGCPRRQTGSSTLWWFSLQTWEKHVVGEEVCNGSTLKTLGTFARAMTLGGALATAKLVRSFMLDLADC</sequence>
<accession>A0A8R7TXM1</accession>
<evidence type="ECO:0000313" key="3">
    <source>
        <dbReference type="Proteomes" id="UP000015106"/>
    </source>
</evidence>
<dbReference type="AlphaFoldDB" id="A0A8R7TXM1"/>
<feature type="region of interest" description="Disordered" evidence="1">
    <location>
        <begin position="1"/>
        <end position="32"/>
    </location>
</feature>
<evidence type="ECO:0000313" key="2">
    <source>
        <dbReference type="EnsemblPlants" id="TuG1812G0300003855.01.T01"/>
    </source>
</evidence>
<feature type="compositionally biased region" description="Pro residues" evidence="1">
    <location>
        <begin position="1"/>
        <end position="12"/>
    </location>
</feature>
<proteinExistence type="predicted"/>
<reference evidence="2" key="3">
    <citation type="submission" date="2022-06" db="UniProtKB">
        <authorList>
            <consortium name="EnsemblPlants"/>
        </authorList>
    </citation>
    <scope>IDENTIFICATION</scope>
</reference>
<protein>
    <submittedName>
        <fullName evidence="2">Uncharacterized protein</fullName>
    </submittedName>
</protein>
<dbReference type="EnsemblPlants" id="TuG1812G0300003855.01.T01">
    <property type="protein sequence ID" value="TuG1812G0300003855.01.T01"/>
    <property type="gene ID" value="TuG1812G0300003855.01"/>
</dbReference>
<organism evidence="2 3">
    <name type="scientific">Triticum urartu</name>
    <name type="common">Red wild einkorn</name>
    <name type="synonym">Crithodium urartu</name>
    <dbReference type="NCBI Taxonomy" id="4572"/>
    <lineage>
        <taxon>Eukaryota</taxon>
        <taxon>Viridiplantae</taxon>
        <taxon>Streptophyta</taxon>
        <taxon>Embryophyta</taxon>
        <taxon>Tracheophyta</taxon>
        <taxon>Spermatophyta</taxon>
        <taxon>Magnoliopsida</taxon>
        <taxon>Liliopsida</taxon>
        <taxon>Poales</taxon>
        <taxon>Poaceae</taxon>
        <taxon>BOP clade</taxon>
        <taxon>Pooideae</taxon>
        <taxon>Triticodae</taxon>
        <taxon>Triticeae</taxon>
        <taxon>Triticinae</taxon>
        <taxon>Triticum</taxon>
    </lineage>
</organism>
<dbReference type="Proteomes" id="UP000015106">
    <property type="component" value="Chromosome 3"/>
</dbReference>
<dbReference type="Gramene" id="TuG1812G0300003855.01.T01">
    <property type="protein sequence ID" value="TuG1812G0300003855.01.T01"/>
    <property type="gene ID" value="TuG1812G0300003855.01"/>
</dbReference>
<reference evidence="3" key="1">
    <citation type="journal article" date="2013" name="Nature">
        <title>Draft genome of the wheat A-genome progenitor Triticum urartu.</title>
        <authorList>
            <person name="Ling H.Q."/>
            <person name="Zhao S."/>
            <person name="Liu D."/>
            <person name="Wang J."/>
            <person name="Sun H."/>
            <person name="Zhang C."/>
            <person name="Fan H."/>
            <person name="Li D."/>
            <person name="Dong L."/>
            <person name="Tao Y."/>
            <person name="Gao C."/>
            <person name="Wu H."/>
            <person name="Li Y."/>
            <person name="Cui Y."/>
            <person name="Guo X."/>
            <person name="Zheng S."/>
            <person name="Wang B."/>
            <person name="Yu K."/>
            <person name="Liang Q."/>
            <person name="Yang W."/>
            <person name="Lou X."/>
            <person name="Chen J."/>
            <person name="Feng M."/>
            <person name="Jian J."/>
            <person name="Zhang X."/>
            <person name="Luo G."/>
            <person name="Jiang Y."/>
            <person name="Liu J."/>
            <person name="Wang Z."/>
            <person name="Sha Y."/>
            <person name="Zhang B."/>
            <person name="Wu H."/>
            <person name="Tang D."/>
            <person name="Shen Q."/>
            <person name="Xue P."/>
            <person name="Zou S."/>
            <person name="Wang X."/>
            <person name="Liu X."/>
            <person name="Wang F."/>
            <person name="Yang Y."/>
            <person name="An X."/>
            <person name="Dong Z."/>
            <person name="Zhang K."/>
            <person name="Zhang X."/>
            <person name="Luo M.C."/>
            <person name="Dvorak J."/>
            <person name="Tong Y."/>
            <person name="Wang J."/>
            <person name="Yang H."/>
            <person name="Li Z."/>
            <person name="Wang D."/>
            <person name="Zhang A."/>
            <person name="Wang J."/>
        </authorList>
    </citation>
    <scope>NUCLEOTIDE SEQUENCE</scope>
    <source>
        <strain evidence="3">cv. G1812</strain>
    </source>
</reference>
<feature type="compositionally biased region" description="Low complexity" evidence="1">
    <location>
        <begin position="13"/>
        <end position="32"/>
    </location>
</feature>